<reference evidence="2 3" key="1">
    <citation type="submission" date="2020-04" db="EMBL/GenBank/DDBJ databases">
        <title>MicrobeNet Type strains.</title>
        <authorList>
            <person name="Nicholson A.C."/>
        </authorList>
    </citation>
    <scope>NUCLEOTIDE SEQUENCE [LARGE SCALE GENOMIC DNA]</scope>
    <source>
        <strain evidence="2 3">DSM 44113</strain>
    </source>
</reference>
<dbReference type="RefSeq" id="WP_168546197.1">
    <property type="nucleotide sequence ID" value="NZ_BAAAKS010000008.1"/>
</dbReference>
<comment type="caution">
    <text evidence="2">The sequence shown here is derived from an EMBL/GenBank/DDBJ whole genome shotgun (WGS) entry which is preliminary data.</text>
</comment>
<keyword evidence="3" id="KW-1185">Reference proteome</keyword>
<proteinExistence type="predicted"/>
<dbReference type="Proteomes" id="UP000582646">
    <property type="component" value="Unassembled WGS sequence"/>
</dbReference>
<sequence length="152" mass="15651">MTDPSDEFLTSAARLFETARPWLAAALAEHSAHPEGEPGTCRLCALGGAVARHIEPFAAEASKSLGHFADEVLADLLALAEELLGSARITAAAVAADYLSTVARDAPTADGPGQDDAVQEAPAAPSSQTTAYERIDITLSEPVAAPDDEDPA</sequence>
<name>A0A846X4F1_9ACTN</name>
<evidence type="ECO:0000313" key="3">
    <source>
        <dbReference type="Proteomes" id="UP000582646"/>
    </source>
</evidence>
<dbReference type="EMBL" id="JAAXOQ010000015">
    <property type="protein sequence ID" value="NKY19199.1"/>
    <property type="molecule type" value="Genomic_DNA"/>
</dbReference>
<gene>
    <name evidence="2" type="ORF">HF999_12555</name>
</gene>
<protein>
    <submittedName>
        <fullName evidence="2">Uncharacterized protein</fullName>
    </submittedName>
</protein>
<evidence type="ECO:0000256" key="1">
    <source>
        <dbReference type="SAM" id="MobiDB-lite"/>
    </source>
</evidence>
<dbReference type="AlphaFoldDB" id="A0A846X4F1"/>
<organism evidence="2 3">
    <name type="scientific">Tsukamurella spumae</name>
    <dbReference type="NCBI Taxonomy" id="44753"/>
    <lineage>
        <taxon>Bacteria</taxon>
        <taxon>Bacillati</taxon>
        <taxon>Actinomycetota</taxon>
        <taxon>Actinomycetes</taxon>
        <taxon>Mycobacteriales</taxon>
        <taxon>Tsukamurellaceae</taxon>
        <taxon>Tsukamurella</taxon>
    </lineage>
</organism>
<evidence type="ECO:0000313" key="2">
    <source>
        <dbReference type="EMBL" id="NKY19199.1"/>
    </source>
</evidence>
<feature type="region of interest" description="Disordered" evidence="1">
    <location>
        <begin position="104"/>
        <end position="152"/>
    </location>
</feature>
<accession>A0A846X4F1</accession>